<evidence type="ECO:0000256" key="4">
    <source>
        <dbReference type="ARBA" id="ARBA00022679"/>
    </source>
</evidence>
<accession>A0A1H5TIV1</accession>
<name>A0A1H5TIV1_9RHOB</name>
<keyword evidence="1" id="KW-0963">Cytoplasm</keyword>
<keyword evidence="3 7" id="KW-0489">Methyltransferase</keyword>
<dbReference type="PANTHER" id="PTHR47816">
    <property type="entry name" value="RIBOSOMAL RNA SMALL SUBUNIT METHYLTRANSFERASE C"/>
    <property type="match status" value="1"/>
</dbReference>
<dbReference type="GO" id="GO:0006364">
    <property type="term" value="P:rRNA processing"/>
    <property type="evidence" value="ECO:0007669"/>
    <property type="project" value="UniProtKB-KW"/>
</dbReference>
<protein>
    <submittedName>
        <fullName evidence="7">16S rRNA m(2)G 1207 methyltransferase</fullName>
    </submittedName>
</protein>
<sequence>MATSRLAFAADTGLLSLPDDGAIGLFGATADSDLSFVPKDRAQVIQRNYPDHAGLARRGFDCTVEATGPFAAAIVTLPRAKAYAQSLVAEAAALTKGGTVYVDGAKTDGVDTMLKALKKQGLDVTQASKNHGRVIAFTADDRLSGWIDTEPKKNKDGFFTQPGVFSADGADPASVALAAALPAKLGGRVADLGAGWGYLAQAILTREGVTGVTLVEADHAALECAKLNVTDDRASFDWADATQWENKEYFDSVVMNPPFHTGRKGDPSLGQAFIDTAARVLKPTGKLYLVANRHLPYEQTLEARFKNVAEIAGDRSFKIVEASHPTRQRR</sequence>
<dbReference type="InterPro" id="IPR046977">
    <property type="entry name" value="RsmC/RlmG"/>
</dbReference>
<dbReference type="PROSITE" id="PS00092">
    <property type="entry name" value="N6_MTASE"/>
    <property type="match status" value="1"/>
</dbReference>
<dbReference type="GO" id="GO:0008757">
    <property type="term" value="F:S-adenosylmethionine-dependent methyltransferase activity"/>
    <property type="evidence" value="ECO:0007669"/>
    <property type="project" value="InterPro"/>
</dbReference>
<dbReference type="Pfam" id="PF05175">
    <property type="entry name" value="MTS"/>
    <property type="match status" value="1"/>
</dbReference>
<proteinExistence type="predicted"/>
<dbReference type="OrthoDB" id="9816072at2"/>
<dbReference type="EMBL" id="FNUZ01000001">
    <property type="protein sequence ID" value="SEF62108.1"/>
    <property type="molecule type" value="Genomic_DNA"/>
</dbReference>
<feature type="domain" description="Methyltransferase small" evidence="6">
    <location>
        <begin position="158"/>
        <end position="320"/>
    </location>
</feature>
<dbReference type="GO" id="GO:0032259">
    <property type="term" value="P:methylation"/>
    <property type="evidence" value="ECO:0007669"/>
    <property type="project" value="UniProtKB-KW"/>
</dbReference>
<dbReference type="GO" id="GO:0003676">
    <property type="term" value="F:nucleic acid binding"/>
    <property type="evidence" value="ECO:0007669"/>
    <property type="project" value="InterPro"/>
</dbReference>
<keyword evidence="5" id="KW-0949">S-adenosyl-L-methionine</keyword>
<dbReference type="InterPro" id="IPR007848">
    <property type="entry name" value="Small_mtfrase_dom"/>
</dbReference>
<keyword evidence="2" id="KW-0698">rRNA processing</keyword>
<keyword evidence="8" id="KW-1185">Reference proteome</keyword>
<dbReference type="SUPFAM" id="SSF53335">
    <property type="entry name" value="S-adenosyl-L-methionine-dependent methyltransferases"/>
    <property type="match status" value="1"/>
</dbReference>
<evidence type="ECO:0000259" key="6">
    <source>
        <dbReference type="Pfam" id="PF05175"/>
    </source>
</evidence>
<evidence type="ECO:0000313" key="8">
    <source>
        <dbReference type="Proteomes" id="UP000236752"/>
    </source>
</evidence>
<evidence type="ECO:0000256" key="1">
    <source>
        <dbReference type="ARBA" id="ARBA00022490"/>
    </source>
</evidence>
<dbReference type="CDD" id="cd02440">
    <property type="entry name" value="AdoMet_MTases"/>
    <property type="match status" value="1"/>
</dbReference>
<keyword evidence="4 7" id="KW-0808">Transferase</keyword>
<dbReference type="InterPro" id="IPR029063">
    <property type="entry name" value="SAM-dependent_MTases_sf"/>
</dbReference>
<dbReference type="PANTHER" id="PTHR47816:SF4">
    <property type="entry name" value="RIBOSOMAL RNA SMALL SUBUNIT METHYLTRANSFERASE C"/>
    <property type="match status" value="1"/>
</dbReference>
<dbReference type="Proteomes" id="UP000236752">
    <property type="component" value="Unassembled WGS sequence"/>
</dbReference>
<organism evidence="7 8">
    <name type="scientific">Thalassococcus halodurans</name>
    <dbReference type="NCBI Taxonomy" id="373675"/>
    <lineage>
        <taxon>Bacteria</taxon>
        <taxon>Pseudomonadati</taxon>
        <taxon>Pseudomonadota</taxon>
        <taxon>Alphaproteobacteria</taxon>
        <taxon>Rhodobacterales</taxon>
        <taxon>Roseobacteraceae</taxon>
        <taxon>Thalassococcus</taxon>
    </lineage>
</organism>
<evidence type="ECO:0000256" key="5">
    <source>
        <dbReference type="ARBA" id="ARBA00022691"/>
    </source>
</evidence>
<evidence type="ECO:0000256" key="3">
    <source>
        <dbReference type="ARBA" id="ARBA00022603"/>
    </source>
</evidence>
<dbReference type="AlphaFoldDB" id="A0A1H5TIV1"/>
<dbReference type="GO" id="GO:0008170">
    <property type="term" value="F:N-methyltransferase activity"/>
    <property type="evidence" value="ECO:0007669"/>
    <property type="project" value="UniProtKB-ARBA"/>
</dbReference>
<gene>
    <name evidence="7" type="ORF">SAMN04488045_0618</name>
</gene>
<dbReference type="Gene3D" id="3.40.50.150">
    <property type="entry name" value="Vaccinia Virus protein VP39"/>
    <property type="match status" value="2"/>
</dbReference>
<evidence type="ECO:0000313" key="7">
    <source>
        <dbReference type="EMBL" id="SEF62108.1"/>
    </source>
</evidence>
<reference evidence="7 8" key="1">
    <citation type="submission" date="2016-10" db="EMBL/GenBank/DDBJ databases">
        <authorList>
            <person name="de Groot N.N."/>
        </authorList>
    </citation>
    <scope>NUCLEOTIDE SEQUENCE [LARGE SCALE GENOMIC DNA]</scope>
    <source>
        <strain evidence="7 8">DSM 26915</strain>
    </source>
</reference>
<dbReference type="RefSeq" id="WP_103908981.1">
    <property type="nucleotide sequence ID" value="NZ_FNUZ01000001.1"/>
</dbReference>
<evidence type="ECO:0000256" key="2">
    <source>
        <dbReference type="ARBA" id="ARBA00022552"/>
    </source>
</evidence>
<dbReference type="InterPro" id="IPR002052">
    <property type="entry name" value="DNA_methylase_N6_adenine_CS"/>
</dbReference>